<evidence type="ECO:0008006" key="5">
    <source>
        <dbReference type="Google" id="ProtNLM"/>
    </source>
</evidence>
<dbReference type="PANTHER" id="PTHR23022:SF135">
    <property type="entry name" value="SI:DKEY-77F5.3"/>
    <property type="match status" value="1"/>
</dbReference>
<dbReference type="InterPro" id="IPR036397">
    <property type="entry name" value="RNaseH_sf"/>
</dbReference>
<dbReference type="STRING" id="35722.A0A0B7NLI5"/>
<proteinExistence type="predicted"/>
<dbReference type="EMBL" id="LN732921">
    <property type="protein sequence ID" value="CEP16228.1"/>
    <property type="molecule type" value="Genomic_DNA"/>
</dbReference>
<protein>
    <recommendedName>
        <fullName evidence="5">Tc1-like transposase DDE domain-containing protein</fullName>
    </recommendedName>
</protein>
<evidence type="ECO:0000313" key="4">
    <source>
        <dbReference type="Proteomes" id="UP000054107"/>
    </source>
</evidence>
<gene>
    <name evidence="3" type="primary">PARPA_10478.1 scaffold 40617</name>
</gene>
<dbReference type="PANTHER" id="PTHR23022">
    <property type="entry name" value="TRANSPOSABLE ELEMENT-RELATED"/>
    <property type="match status" value="1"/>
</dbReference>
<feature type="non-terminal residue" evidence="3">
    <location>
        <position position="1"/>
    </location>
</feature>
<dbReference type="Pfam" id="PF01498">
    <property type="entry name" value="HTH_Tnp_Tc3_2"/>
    <property type="match status" value="1"/>
</dbReference>
<feature type="domain" description="Tc1-like transposase DDE" evidence="2">
    <location>
        <begin position="105"/>
        <end position="260"/>
    </location>
</feature>
<dbReference type="Gene3D" id="3.30.420.10">
    <property type="entry name" value="Ribonuclease H-like superfamily/Ribonuclease H"/>
    <property type="match status" value="1"/>
</dbReference>
<name>A0A0B7NLI5_9FUNG</name>
<keyword evidence="4" id="KW-1185">Reference proteome</keyword>
<sequence>YNKTGTGVIVKRSGRPQKFSKRDQRTVVRNFREQPFASFVEHTIKLKDAGINTHPQTLLIYARRNGFGSYTPASLPMLKPSQIKKRLAWAREKVNWTPEQWRSAIWSDESRFNVNGSDGRIRVIHKEGGRFSPDHFLKTVKFGNGSIMIWGCFWAGGLGPIAIMKGSVNQDVYVDCLSNHFLPWLLNLSLEHSKEFIFQEDGASSHTGKYATWYKQRCQIQGFDFWAPQSPDLNHIEHVWAYHERRIETRRHQLKNVDQLETCLRNKWYAIPQSSFLETLVDNMPSR</sequence>
<reference evidence="3 4" key="1">
    <citation type="submission" date="2014-09" db="EMBL/GenBank/DDBJ databases">
        <authorList>
            <person name="Ellenberger Sabrina"/>
        </authorList>
    </citation>
    <scope>NUCLEOTIDE SEQUENCE [LARGE SCALE GENOMIC DNA]</scope>
    <source>
        <strain evidence="3 4">CBS 412.66</strain>
    </source>
</reference>
<dbReference type="GO" id="GO:0015074">
    <property type="term" value="P:DNA integration"/>
    <property type="evidence" value="ECO:0007669"/>
    <property type="project" value="InterPro"/>
</dbReference>
<dbReference type="OrthoDB" id="2416077at2759"/>
<dbReference type="Proteomes" id="UP000054107">
    <property type="component" value="Unassembled WGS sequence"/>
</dbReference>
<dbReference type="InterPro" id="IPR002492">
    <property type="entry name" value="Transposase_Tc1-like"/>
</dbReference>
<dbReference type="InterPro" id="IPR038717">
    <property type="entry name" value="Tc1-like_DDE_dom"/>
</dbReference>
<dbReference type="AlphaFoldDB" id="A0A0B7NLI5"/>
<dbReference type="InterPro" id="IPR052338">
    <property type="entry name" value="Transposase_5"/>
</dbReference>
<evidence type="ECO:0000259" key="2">
    <source>
        <dbReference type="Pfam" id="PF13358"/>
    </source>
</evidence>
<evidence type="ECO:0000259" key="1">
    <source>
        <dbReference type="Pfam" id="PF01498"/>
    </source>
</evidence>
<accession>A0A0B7NLI5</accession>
<dbReference type="GO" id="GO:0003677">
    <property type="term" value="F:DNA binding"/>
    <property type="evidence" value="ECO:0007669"/>
    <property type="project" value="InterPro"/>
</dbReference>
<feature type="domain" description="Transposase Tc1-like" evidence="1">
    <location>
        <begin position="24"/>
        <end position="95"/>
    </location>
</feature>
<dbReference type="GO" id="GO:0006313">
    <property type="term" value="P:DNA transposition"/>
    <property type="evidence" value="ECO:0007669"/>
    <property type="project" value="InterPro"/>
</dbReference>
<organism evidence="3 4">
    <name type="scientific">Parasitella parasitica</name>
    <dbReference type="NCBI Taxonomy" id="35722"/>
    <lineage>
        <taxon>Eukaryota</taxon>
        <taxon>Fungi</taxon>
        <taxon>Fungi incertae sedis</taxon>
        <taxon>Mucoromycota</taxon>
        <taxon>Mucoromycotina</taxon>
        <taxon>Mucoromycetes</taxon>
        <taxon>Mucorales</taxon>
        <taxon>Mucorineae</taxon>
        <taxon>Mucoraceae</taxon>
        <taxon>Parasitella</taxon>
    </lineage>
</organism>
<evidence type="ECO:0000313" key="3">
    <source>
        <dbReference type="EMBL" id="CEP16228.1"/>
    </source>
</evidence>
<dbReference type="Pfam" id="PF13358">
    <property type="entry name" value="DDE_3"/>
    <property type="match status" value="1"/>
</dbReference>